<feature type="compositionally biased region" description="Low complexity" evidence="2">
    <location>
        <begin position="411"/>
        <end position="422"/>
    </location>
</feature>
<feature type="compositionally biased region" description="Polar residues" evidence="2">
    <location>
        <begin position="628"/>
        <end position="637"/>
    </location>
</feature>
<dbReference type="Ensembl" id="ENSCSET00000005431.1">
    <property type="protein sequence ID" value="ENSCSEP00000005372.1"/>
    <property type="gene ID" value="ENSCSEG00000003472.1"/>
</dbReference>
<dbReference type="STRING" id="244447.ENSCSEP00000005372"/>
<feature type="compositionally biased region" description="Basic and acidic residues" evidence="2">
    <location>
        <begin position="697"/>
        <end position="707"/>
    </location>
</feature>
<accession>A0A3P8USN7</accession>
<reference evidence="4 5" key="1">
    <citation type="journal article" date="2014" name="Nat. Genet.">
        <title>Whole-genome sequence of a flatfish provides insights into ZW sex chromosome evolution and adaptation to a benthic lifestyle.</title>
        <authorList>
            <person name="Chen S."/>
            <person name="Zhang G."/>
            <person name="Shao C."/>
            <person name="Huang Q."/>
            <person name="Liu G."/>
            <person name="Zhang P."/>
            <person name="Song W."/>
            <person name="An N."/>
            <person name="Chalopin D."/>
            <person name="Volff J.N."/>
            <person name="Hong Y."/>
            <person name="Li Q."/>
            <person name="Sha Z."/>
            <person name="Zhou H."/>
            <person name="Xie M."/>
            <person name="Yu Q."/>
            <person name="Liu Y."/>
            <person name="Xiang H."/>
            <person name="Wang N."/>
            <person name="Wu K."/>
            <person name="Yang C."/>
            <person name="Zhou Q."/>
            <person name="Liao X."/>
            <person name="Yang L."/>
            <person name="Hu Q."/>
            <person name="Zhang J."/>
            <person name="Meng L."/>
            <person name="Jin L."/>
            <person name="Tian Y."/>
            <person name="Lian J."/>
            <person name="Yang J."/>
            <person name="Miao G."/>
            <person name="Liu S."/>
            <person name="Liang Z."/>
            <person name="Yan F."/>
            <person name="Li Y."/>
            <person name="Sun B."/>
            <person name="Zhang H."/>
            <person name="Zhang J."/>
            <person name="Zhu Y."/>
            <person name="Du M."/>
            <person name="Zhao Y."/>
            <person name="Schartl M."/>
            <person name="Tang Q."/>
            <person name="Wang J."/>
        </authorList>
    </citation>
    <scope>NUCLEOTIDE SEQUENCE</scope>
</reference>
<dbReference type="PANTHER" id="PTHR21740">
    <property type="entry name" value="NCK-ASSOCIATED PROTEIN 5"/>
    <property type="match status" value="1"/>
</dbReference>
<sequence length="1342" mass="147340">MEGTVRSLLQSQGILEQTAVETVNIMKANKDEHFEEVQNQPNEPETKGFQQASEVELNPNPDPDFSQDRTMFLLERLKALEKENSALALENEIQREQYECCLDEVANHVVQAVLTQKDLRDECLELRTRVFDLEQQNWALSVLFQQKIRPASDLLLQKLYSRIVHLSAVDLLLEQEKSKDFFLSRNTDFSSNEVQSNGKPSKPPTKSLSQLSLTGLAPVYPQSSCSSSEISLSSACSEFSSGSYTWNDGLSCGKMSPVTWERRLNLGLAAQSNICGPLEEQLPTRLKESQILEGLRKLQRRTHKSRSTSSKVSKSGENECMNSNEGIYSLGIKSSSKMASKLMHVNKTCSVEFCSDSDDPNVEPIHSSRRDSASIKDSWFHCNQRSRSIPESLCSWEELKVNGTGGRRDSVSGSGVTVQSTGYNLNHRPENDTNSINTDLPEGKQTSASIERPRVHLELLDLECPKHVPDEDYPEVLFSESSEITVSLSQFPDEAKRQSKMLSGDTAKVPAQQGDQQCTQSVDHSLLTLSLSREPITAKCMLSEVHISAVFDAEGEFIKHGTPKSTKQSLAKSSDQHLRGRNIGKHPSKGHSITSTIDSCPNFNGSKITSHDKPLTSPPTSSKCTTTEQSKTGNSGLLDQDKPSCFPPDKTSRFIKTTGHCLQSSKPSNGAKYNKGSTSNSSNPSRCMESTYNGKQKTRDNDCEPSKNKLRIPSPPSSPDRTASILNKPKCEGSPQKPTIGVAQQTAPTTVRGPPPRYHNPVIPNMQSTLPIKDKNCLDPDAGCGTKLSPQKPVDRTSQHLRKAAAITETSMKHTFKQTNTKVYLPSANAGFTPEAENVPTSSKNPPPYHCALKGSPNQSSSPGKKGPTHENHHVKKNSIGISTLFEDTLHYKVEPEKSLSVLGPPSTAIVPTNPVKKAFKTSSTSGFKSVSKSPSNPKTSIAIPGKQEKDHINSVSKETTSNTFAHYDRLQPVHHDSPTNCPITKGVEANSRLQEGELHAEASPEEGFVCGEGIRFSRSVSVTAKPQLKPVLGMNGAKARSQSFSTNYIEKPKKTALDGQGKIRTQIITKSSERGNSVSGQSPVDIPGVRFAESPAHPPRSRISLCGGLSSLNSHHEASQNSCKDADMNSSRQKVTRCLSNNDQTGLKVIRRPAKVSPRPSSCVYSSEKVVQKTAIISNTTSEKDLSRKIETGTDLRNKPLEIGKKKVGHTVCAIEKKVMMGIEENVQKCQELEKVTVSATKQKTSSSLANWFGLRKSKLPALSGKKIDFPKGKEEKKMKNGSLLGGKQMQSDKKKDKKKNENQQKDNQEMQNLSDLNSRLSSIMDHCNHRMGQIASHIQS</sequence>
<reference evidence="4" key="3">
    <citation type="submission" date="2025-09" db="UniProtKB">
        <authorList>
            <consortium name="Ensembl"/>
        </authorList>
    </citation>
    <scope>IDENTIFICATION</scope>
</reference>
<feature type="compositionally biased region" description="Basic and acidic residues" evidence="2">
    <location>
        <begin position="1292"/>
        <end position="1310"/>
    </location>
</feature>
<feature type="domain" description="Nck-associated protein 5 C-terminal" evidence="3">
    <location>
        <begin position="1214"/>
        <end position="1339"/>
    </location>
</feature>
<dbReference type="GO" id="GO:0001578">
    <property type="term" value="P:microtubule bundle formation"/>
    <property type="evidence" value="ECO:0007669"/>
    <property type="project" value="TreeGrafter"/>
</dbReference>
<feature type="region of interest" description="Disordered" evidence="2">
    <location>
        <begin position="298"/>
        <end position="318"/>
    </location>
</feature>
<dbReference type="InParanoid" id="A0A3P8USN7"/>
<dbReference type="OMA" id="KSGENEC"/>
<organism evidence="4 5">
    <name type="scientific">Cynoglossus semilaevis</name>
    <name type="common">Tongue sole</name>
    <dbReference type="NCBI Taxonomy" id="244447"/>
    <lineage>
        <taxon>Eukaryota</taxon>
        <taxon>Metazoa</taxon>
        <taxon>Chordata</taxon>
        <taxon>Craniata</taxon>
        <taxon>Vertebrata</taxon>
        <taxon>Euteleostomi</taxon>
        <taxon>Actinopterygii</taxon>
        <taxon>Neopterygii</taxon>
        <taxon>Teleostei</taxon>
        <taxon>Neoteleostei</taxon>
        <taxon>Acanthomorphata</taxon>
        <taxon>Carangaria</taxon>
        <taxon>Pleuronectiformes</taxon>
        <taxon>Pleuronectoidei</taxon>
        <taxon>Cynoglossidae</taxon>
        <taxon>Cynoglossinae</taxon>
        <taxon>Cynoglossus</taxon>
    </lineage>
</organism>
<dbReference type="InterPro" id="IPR026163">
    <property type="entry name" value="Nckap5l"/>
</dbReference>
<reference evidence="4" key="2">
    <citation type="submission" date="2025-08" db="UniProtKB">
        <authorList>
            <consortium name="Ensembl"/>
        </authorList>
    </citation>
    <scope>IDENTIFICATION</scope>
</reference>
<feature type="region of interest" description="Disordered" evidence="2">
    <location>
        <begin position="1266"/>
        <end position="1315"/>
    </location>
</feature>
<feature type="compositionally biased region" description="Polar residues" evidence="2">
    <location>
        <begin position="591"/>
        <end position="608"/>
    </location>
</feature>
<evidence type="ECO:0000256" key="2">
    <source>
        <dbReference type="SAM" id="MobiDB-lite"/>
    </source>
</evidence>
<feature type="region of interest" description="Disordered" evidence="2">
    <location>
        <begin position="404"/>
        <end position="448"/>
    </location>
</feature>
<feature type="compositionally biased region" description="Polar residues" evidence="2">
    <location>
        <begin position="563"/>
        <end position="573"/>
    </location>
</feature>
<dbReference type="Pfam" id="PF15246">
    <property type="entry name" value="NCKAP5"/>
    <property type="match status" value="1"/>
</dbReference>
<name>A0A3P8USN7_CYNSE</name>
<dbReference type="GO" id="GO:0035371">
    <property type="term" value="C:microtubule plus-end"/>
    <property type="evidence" value="ECO:0007669"/>
    <property type="project" value="TreeGrafter"/>
</dbReference>
<evidence type="ECO:0000313" key="4">
    <source>
        <dbReference type="Ensembl" id="ENSCSEP00000005372.1"/>
    </source>
</evidence>
<evidence type="ECO:0000259" key="3">
    <source>
        <dbReference type="Pfam" id="PF15246"/>
    </source>
</evidence>
<feature type="compositionally biased region" description="Polar residues" evidence="2">
    <location>
        <begin position="675"/>
        <end position="695"/>
    </location>
</feature>
<feature type="compositionally biased region" description="Low complexity" evidence="2">
    <location>
        <begin position="618"/>
        <end position="627"/>
    </location>
</feature>
<keyword evidence="5" id="KW-1185">Reference proteome</keyword>
<feature type="compositionally biased region" description="Basic and acidic residues" evidence="2">
    <location>
        <begin position="1267"/>
        <end position="1280"/>
    </location>
</feature>
<dbReference type="Proteomes" id="UP000265120">
    <property type="component" value="Chromosome 14"/>
</dbReference>
<dbReference type="PANTHER" id="PTHR21740:SF0">
    <property type="entry name" value="NCK-ASSOCIATED PROTEIN 5"/>
    <property type="match status" value="1"/>
</dbReference>
<protein>
    <recommendedName>
        <fullName evidence="3">Nck-associated protein 5 C-terminal domain-containing protein</fullName>
    </recommendedName>
</protein>
<feature type="region of interest" description="Disordered" evidence="2">
    <location>
        <begin position="835"/>
        <end position="879"/>
    </location>
</feature>
<feature type="region of interest" description="Disordered" evidence="2">
    <location>
        <begin position="560"/>
        <end position="758"/>
    </location>
</feature>
<proteinExistence type="predicted"/>
<evidence type="ECO:0000313" key="5">
    <source>
        <dbReference type="Proteomes" id="UP000265120"/>
    </source>
</evidence>
<dbReference type="InterPro" id="IPR032769">
    <property type="entry name" value="NCKAP5_C"/>
</dbReference>
<feature type="compositionally biased region" description="Basic residues" evidence="2">
    <location>
        <begin position="579"/>
        <end position="589"/>
    </location>
</feature>
<keyword evidence="1" id="KW-0175">Coiled coil</keyword>
<feature type="region of interest" description="Disordered" evidence="2">
    <location>
        <begin position="1072"/>
        <end position="1091"/>
    </location>
</feature>
<dbReference type="GO" id="GO:0007019">
    <property type="term" value="P:microtubule depolymerization"/>
    <property type="evidence" value="ECO:0007669"/>
    <property type="project" value="TreeGrafter"/>
</dbReference>
<feature type="compositionally biased region" description="Polar residues" evidence="2">
    <location>
        <begin position="432"/>
        <end position="448"/>
    </location>
</feature>
<feature type="region of interest" description="Disordered" evidence="2">
    <location>
        <begin position="496"/>
        <end position="517"/>
    </location>
</feature>
<feature type="region of interest" description="Disordered" evidence="2">
    <location>
        <begin position="30"/>
        <end position="65"/>
    </location>
</feature>
<evidence type="ECO:0000256" key="1">
    <source>
        <dbReference type="SAM" id="Coils"/>
    </source>
</evidence>
<feature type="compositionally biased region" description="Polar residues" evidence="2">
    <location>
        <begin position="37"/>
        <end position="53"/>
    </location>
</feature>
<dbReference type="GeneTree" id="ENSGT00530000063607"/>
<feature type="compositionally biased region" description="Polar residues" evidence="2">
    <location>
        <begin position="1072"/>
        <end position="1083"/>
    </location>
</feature>
<feature type="coiled-coil region" evidence="1">
    <location>
        <begin position="77"/>
        <end position="136"/>
    </location>
</feature>